<proteinExistence type="predicted"/>
<reference evidence="1 2" key="1">
    <citation type="journal article" date="2020" name="ISME J.">
        <title>Comparative genomics reveals insights into cyanobacterial evolution and habitat adaptation.</title>
        <authorList>
            <person name="Chen M.Y."/>
            <person name="Teng W.K."/>
            <person name="Zhao L."/>
            <person name="Hu C.X."/>
            <person name="Zhou Y.K."/>
            <person name="Han B.P."/>
            <person name="Song L.R."/>
            <person name="Shu W.S."/>
        </authorList>
    </citation>
    <scope>NUCLEOTIDE SEQUENCE [LARGE SCALE GENOMIC DNA]</scope>
    <source>
        <strain evidence="1 2">FACHB-248</strain>
    </source>
</reference>
<name>A0ABR8GLW9_9CYAN</name>
<sequence length="67" mass="7427">MPNAQCPMPNAQCPMPNAQCPMPNAQCPSKTILSSTLVKNRINLYTKCLRLTQGMLQIGKRLPQEVN</sequence>
<evidence type="ECO:0000313" key="2">
    <source>
        <dbReference type="Proteomes" id="UP000660380"/>
    </source>
</evidence>
<evidence type="ECO:0000313" key="1">
    <source>
        <dbReference type="EMBL" id="MBD2604410.1"/>
    </source>
</evidence>
<dbReference type="RefSeq" id="WP_190909694.1">
    <property type="nucleotide sequence ID" value="NZ_JACJTA010000011.1"/>
</dbReference>
<keyword evidence="2" id="KW-1185">Reference proteome</keyword>
<comment type="caution">
    <text evidence="1">The sequence shown here is derived from an EMBL/GenBank/DDBJ whole genome shotgun (WGS) entry which is preliminary data.</text>
</comment>
<gene>
    <name evidence="1" type="ORF">H6G81_07660</name>
</gene>
<dbReference type="EMBL" id="JACJTA010000011">
    <property type="protein sequence ID" value="MBD2604410.1"/>
    <property type="molecule type" value="Genomic_DNA"/>
</dbReference>
<protein>
    <submittedName>
        <fullName evidence="1">Uncharacterized protein</fullName>
    </submittedName>
</protein>
<organism evidence="1 2">
    <name type="scientific">Scytonema hofmannii FACHB-248</name>
    <dbReference type="NCBI Taxonomy" id="1842502"/>
    <lineage>
        <taxon>Bacteria</taxon>
        <taxon>Bacillati</taxon>
        <taxon>Cyanobacteriota</taxon>
        <taxon>Cyanophyceae</taxon>
        <taxon>Nostocales</taxon>
        <taxon>Scytonemataceae</taxon>
        <taxon>Scytonema</taxon>
    </lineage>
</organism>
<dbReference type="Proteomes" id="UP000660380">
    <property type="component" value="Unassembled WGS sequence"/>
</dbReference>
<accession>A0ABR8GLW9</accession>